<keyword evidence="7" id="KW-0998">Cell outer membrane</keyword>
<evidence type="ECO:0000259" key="11">
    <source>
        <dbReference type="Pfam" id="PF13229"/>
    </source>
</evidence>
<proteinExistence type="predicted"/>
<dbReference type="SUPFAM" id="SSF51126">
    <property type="entry name" value="Pectin lyase-like"/>
    <property type="match status" value="2"/>
</dbReference>
<keyword evidence="5 10" id="KW-0732">Signal</keyword>
<organism evidence="12 13">
    <name type="scientific">Aureococcus anophagefferens</name>
    <name type="common">Harmful bloom alga</name>
    <dbReference type="NCBI Taxonomy" id="44056"/>
    <lineage>
        <taxon>Eukaryota</taxon>
        <taxon>Sar</taxon>
        <taxon>Stramenopiles</taxon>
        <taxon>Ochrophyta</taxon>
        <taxon>Pelagophyceae</taxon>
        <taxon>Pelagomonadales</taxon>
        <taxon>Pelagomonadaceae</taxon>
        <taxon>Aureococcus</taxon>
    </lineage>
</organism>
<dbReference type="InterPro" id="IPR009030">
    <property type="entry name" value="Growth_fac_rcpt_cys_sf"/>
</dbReference>
<feature type="transmembrane region" description="Helical" evidence="9">
    <location>
        <begin position="980"/>
        <end position="1002"/>
    </location>
</feature>
<evidence type="ECO:0000256" key="9">
    <source>
        <dbReference type="SAM" id="Phobius"/>
    </source>
</evidence>
<feature type="transmembrane region" description="Helical" evidence="9">
    <location>
        <begin position="878"/>
        <end position="896"/>
    </location>
</feature>
<feature type="region of interest" description="Disordered" evidence="8">
    <location>
        <begin position="1283"/>
        <end position="1328"/>
    </location>
</feature>
<dbReference type="Gene3D" id="2.160.20.10">
    <property type="entry name" value="Single-stranded right-handed beta-helix, Pectin lyase-like"/>
    <property type="match status" value="1"/>
</dbReference>
<evidence type="ECO:0000256" key="10">
    <source>
        <dbReference type="SAM" id="SignalP"/>
    </source>
</evidence>
<sequence>MRLPLGALLVVLPVAAASVVSVSSADELRAAFADASATEVRLAADIFLGADESFTSRDAREDLRADGGADVRADAARFCADAAAAQRLRRRLAAAVGRAVDARADEPHARRLRRRPRGRASLSADNAAFVRCATDDGDGGAVAVYGANATLANCSFVACRAAGEGGAIFAERARLEVTGSTFADGAAADGGAIYARESSTTVTDSTFASSSSSASGGSLGVEGGSLALARAAFSGCVAGRDGGGLYASTGTSLTITNASFADCQAGADGADAEGGAIYALSESLAVDGSTFERNVARKGMALTHECSGGRLAMAHTTFAHNVYSDGRSVVRLASLAEASLDVIDAYGNDNKGDGTFVFSQLTNLNVRNSTFHDNFDRVFRAFQFYTGTFLIADCVFANNLDEKESDDSGGVAMFVKESPTSQIRIVRTTFENNTAYDDRHSYGGALFLKSDAVVEDCVFRGNSATEGGAIYVDIAAAEFKIYRSVFENNVADIGGAIASCASSGDYTWNGLMVVADVAATRNAALRADADKEGGGFLKVNGGRLALKNVSLAGNSAAGAPSGLGLRYAVAELHRVRSLSPNQTLFLANSVTVDFYCLDELVPVEAPDQYNEIAVTYAADECSLCREGRAWDGDSCEPCPPGTAKATGDAACGACPAGTVQPYLGFTACAECTENRVPDADAVDCEPCATYGANTCASPGDAVCACCEGFYDAGGTCRSCPKGASCPFGSELASLVVKEKWFRTTASSKKLYRCPGGGDACPGGNATGEGLCADGYDGVLCSDCERGHYATAGGVAFTCDGCDSGARGLSLGVYAFLFLLGFCGGIWLIFAERGRECFIFVADTQGGAANDVVGAVKDLGAEDGGMYANLGRHIGKFKAICAFYQIVSSVPVVYGATLNVPDVYGHFLRVASVTTFGFSELLATRCLSSASNERYYATTLVGTTVTPFVLLAFLAASYAVAKVKEKRPEQLQRTGMLLIEGFLLFLHLSLPLLSIGSVSALVCDAYDFGDGGDESFLRVAPAISCDGSLYRRFVRVYGILCVVLYPIGVPLVYFVLLYGARNELNPTESAEALAVLEHFSDHEIDFNVHKEVKVAEGLGDTPHQNHQHGTAVRNAISHNARASLIRRDTFQRGPAPRCRDDFREIWGGNTTRNRHRHAWYLWRDYEPRVYWWECLEVLRRVFFTALIAILDQGSKLQLAIAVAVAILYLAAYIQYRPFVFEEDDAIAEIASWAIVITLFVCLMIRAEIALHRPGLAVLSNLLLFAAALLPLFAFATVVAGALGEKPPEEEEKEEAEKPDSPPGSPWGDDKAPPGGLSPSELAARASGATAAVARAEQEAEVYDRVYEDDAPASPVTCGAACLPDFGPRGGVTFSEPASLPRDFGQTESL</sequence>
<evidence type="ECO:0000256" key="8">
    <source>
        <dbReference type="SAM" id="MobiDB-lite"/>
    </source>
</evidence>
<evidence type="ECO:0000256" key="5">
    <source>
        <dbReference type="ARBA" id="ARBA00022729"/>
    </source>
</evidence>
<reference evidence="12 13" key="1">
    <citation type="submission" date="2024-03" db="EMBL/GenBank/DDBJ databases">
        <title>Aureococcus anophagefferens CCMP1851 and Kratosvirus quantuckense: Draft genome of a second virus-susceptible host strain in the model system.</title>
        <authorList>
            <person name="Chase E."/>
            <person name="Truchon A.R."/>
            <person name="Schepens W."/>
            <person name="Wilhelm S.W."/>
        </authorList>
    </citation>
    <scope>NUCLEOTIDE SEQUENCE [LARGE SCALE GENOMIC DNA]</scope>
    <source>
        <strain evidence="12 13">CCMP1851</strain>
    </source>
</reference>
<keyword evidence="9" id="KW-0812">Transmembrane</keyword>
<dbReference type="PANTHER" id="PTHR11319:SF35">
    <property type="entry name" value="OUTER MEMBRANE PROTEIN PMPC-RELATED"/>
    <property type="match status" value="1"/>
</dbReference>
<feature type="domain" description="Right handed beta helix" evidence="11">
    <location>
        <begin position="192"/>
        <end position="375"/>
    </location>
</feature>
<accession>A0ABR1GEF4</accession>
<dbReference type="PANTHER" id="PTHR11319">
    <property type="entry name" value="G PROTEIN-COUPLED RECEPTOR-RELATED"/>
    <property type="match status" value="1"/>
</dbReference>
<gene>
    <name evidence="12" type="ORF">SO694_00008461</name>
</gene>
<dbReference type="Proteomes" id="UP001363151">
    <property type="component" value="Unassembled WGS sequence"/>
</dbReference>
<comment type="caution">
    <text evidence="12">The sequence shown here is derived from an EMBL/GenBank/DDBJ whole genome shotgun (WGS) entry which is preliminary data.</text>
</comment>
<feature type="transmembrane region" description="Helical" evidence="9">
    <location>
        <begin position="810"/>
        <end position="829"/>
    </location>
</feature>
<feature type="region of interest" description="Disordered" evidence="8">
    <location>
        <begin position="1365"/>
        <end position="1388"/>
    </location>
</feature>
<dbReference type="Pfam" id="PF13229">
    <property type="entry name" value="Beta_helix"/>
    <property type="match status" value="1"/>
</dbReference>
<dbReference type="SUPFAM" id="SSF57184">
    <property type="entry name" value="Growth factor receptor domain"/>
    <property type="match status" value="1"/>
</dbReference>
<dbReference type="InterPro" id="IPR003368">
    <property type="entry name" value="POMP_repeat"/>
</dbReference>
<feature type="signal peptide" evidence="10">
    <location>
        <begin position="1"/>
        <end position="17"/>
    </location>
</feature>
<feature type="transmembrane region" description="Helical" evidence="9">
    <location>
        <begin position="934"/>
        <end position="960"/>
    </location>
</feature>
<dbReference type="InterPro" id="IPR011050">
    <property type="entry name" value="Pectin_lyase_fold/virulence"/>
</dbReference>
<feature type="chain" id="PRO_5045950115" description="Right handed beta helix domain-containing protein" evidence="10">
    <location>
        <begin position="18"/>
        <end position="1388"/>
    </location>
</feature>
<dbReference type="Pfam" id="PF02415">
    <property type="entry name" value="Chlam_PMP"/>
    <property type="match status" value="1"/>
</dbReference>
<name>A0ABR1GEF4_AURAN</name>
<feature type="transmembrane region" description="Helical" evidence="9">
    <location>
        <begin position="1224"/>
        <end position="1243"/>
    </location>
</feature>
<evidence type="ECO:0000256" key="6">
    <source>
        <dbReference type="ARBA" id="ARBA00023136"/>
    </source>
</evidence>
<evidence type="ECO:0000256" key="1">
    <source>
        <dbReference type="ARBA" id="ARBA00004196"/>
    </source>
</evidence>
<feature type="transmembrane region" description="Helical" evidence="9">
    <location>
        <begin position="1195"/>
        <end position="1212"/>
    </location>
</feature>
<evidence type="ECO:0000256" key="4">
    <source>
        <dbReference type="ARBA" id="ARBA00022525"/>
    </source>
</evidence>
<keyword evidence="9" id="KW-1133">Transmembrane helix</keyword>
<dbReference type="CDD" id="cd00185">
    <property type="entry name" value="TNFRSF"/>
    <property type="match status" value="1"/>
</dbReference>
<evidence type="ECO:0000313" key="13">
    <source>
        <dbReference type="Proteomes" id="UP001363151"/>
    </source>
</evidence>
<evidence type="ECO:0000256" key="3">
    <source>
        <dbReference type="ARBA" id="ARBA00004613"/>
    </source>
</evidence>
<evidence type="ECO:0000256" key="2">
    <source>
        <dbReference type="ARBA" id="ARBA00004442"/>
    </source>
</evidence>
<keyword evidence="6 9" id="KW-0472">Membrane</keyword>
<dbReference type="Gene3D" id="2.10.50.10">
    <property type="entry name" value="Tumor Necrosis Factor Receptor, subunit A, domain 2"/>
    <property type="match status" value="1"/>
</dbReference>
<protein>
    <recommendedName>
        <fullName evidence="11">Right handed beta helix domain-containing protein</fullName>
    </recommendedName>
</protein>
<feature type="transmembrane region" description="Helical" evidence="9">
    <location>
        <begin position="1255"/>
        <end position="1281"/>
    </location>
</feature>
<evidence type="ECO:0000256" key="7">
    <source>
        <dbReference type="ARBA" id="ARBA00023237"/>
    </source>
</evidence>
<feature type="transmembrane region" description="Helical" evidence="9">
    <location>
        <begin position="1035"/>
        <end position="1059"/>
    </location>
</feature>
<comment type="subcellular location">
    <subcellularLocation>
        <location evidence="1">Cell envelope</location>
    </subcellularLocation>
    <subcellularLocation>
        <location evidence="2">Cell outer membrane</location>
    </subcellularLocation>
    <subcellularLocation>
        <location evidence="3">Secreted</location>
    </subcellularLocation>
</comment>
<evidence type="ECO:0000313" key="12">
    <source>
        <dbReference type="EMBL" id="KAK7254168.1"/>
    </source>
</evidence>
<dbReference type="EMBL" id="JBBJCI010000032">
    <property type="protein sequence ID" value="KAK7254168.1"/>
    <property type="molecule type" value="Genomic_DNA"/>
</dbReference>
<dbReference type="InterPro" id="IPR012334">
    <property type="entry name" value="Pectin_lyas_fold"/>
</dbReference>
<keyword evidence="4" id="KW-0964">Secreted</keyword>
<keyword evidence="13" id="KW-1185">Reference proteome</keyword>
<dbReference type="InterPro" id="IPR039448">
    <property type="entry name" value="Beta_helix"/>
</dbReference>